<evidence type="ECO:0000256" key="4">
    <source>
        <dbReference type="PIRSR" id="PIRSR606225-1"/>
    </source>
</evidence>
<comment type="function">
    <text evidence="6">Responsible for synthesis of pseudouridine from uracil.</text>
</comment>
<evidence type="ECO:0000256" key="2">
    <source>
        <dbReference type="ARBA" id="ARBA00023235"/>
    </source>
</evidence>
<dbReference type="PROSITE" id="PS01129">
    <property type="entry name" value="PSI_RLU"/>
    <property type="match status" value="1"/>
</dbReference>
<dbReference type="SUPFAM" id="SSF55174">
    <property type="entry name" value="Alpha-L RNA-binding motif"/>
    <property type="match status" value="1"/>
</dbReference>
<dbReference type="Pfam" id="PF01479">
    <property type="entry name" value="S4"/>
    <property type="match status" value="1"/>
</dbReference>
<feature type="domain" description="RNA-binding S4" evidence="7">
    <location>
        <begin position="19"/>
        <end position="78"/>
    </location>
</feature>
<reference evidence="9" key="1">
    <citation type="submission" date="2016-04" db="EMBL/GenBank/DDBJ databases">
        <authorList>
            <person name="Tagini F."/>
        </authorList>
    </citation>
    <scope>NUCLEOTIDE SEQUENCE [LARGE SCALE GENOMIC DNA]</scope>
    <source>
        <strain evidence="9">CHUV0807</strain>
    </source>
</reference>
<comment type="similarity">
    <text evidence="1 6">Belongs to the pseudouridine synthase RluA family.</text>
</comment>
<evidence type="ECO:0000256" key="6">
    <source>
        <dbReference type="RuleBase" id="RU362028"/>
    </source>
</evidence>
<dbReference type="CDD" id="cd00165">
    <property type="entry name" value="S4"/>
    <property type="match status" value="1"/>
</dbReference>
<dbReference type="SMART" id="SM00363">
    <property type="entry name" value="S4"/>
    <property type="match status" value="1"/>
</dbReference>
<evidence type="ECO:0000313" key="8">
    <source>
        <dbReference type="EMBL" id="SAM67118.1"/>
    </source>
</evidence>
<dbReference type="EC" id="5.4.99.-" evidence="6"/>
<dbReference type="Gene3D" id="3.30.2350.10">
    <property type="entry name" value="Pseudouridine synthase"/>
    <property type="match status" value="1"/>
</dbReference>
<evidence type="ECO:0000256" key="1">
    <source>
        <dbReference type="ARBA" id="ARBA00010876"/>
    </source>
</evidence>
<dbReference type="InterPro" id="IPR006145">
    <property type="entry name" value="PsdUridine_synth_RsuA/RluA"/>
</dbReference>
<evidence type="ECO:0000259" key="7">
    <source>
        <dbReference type="SMART" id="SM00363"/>
    </source>
</evidence>
<keyword evidence="8" id="KW-0456">Lyase</keyword>
<dbReference type="RefSeq" id="WP_079541201.1">
    <property type="nucleotide sequence ID" value="NZ_FKLO01000057.1"/>
</dbReference>
<dbReference type="InterPro" id="IPR020103">
    <property type="entry name" value="PsdUridine_synth_cat_dom_sf"/>
</dbReference>
<proteinExistence type="inferred from homology"/>
<dbReference type="Pfam" id="PF00849">
    <property type="entry name" value="PseudoU_synth_2"/>
    <property type="match status" value="1"/>
</dbReference>
<dbReference type="InterPro" id="IPR006224">
    <property type="entry name" value="PsdUridine_synth_RluA-like_CS"/>
</dbReference>
<dbReference type="PANTHER" id="PTHR21600">
    <property type="entry name" value="MITOCHONDRIAL RNA PSEUDOURIDINE SYNTHASE"/>
    <property type="match status" value="1"/>
</dbReference>
<dbReference type="GO" id="GO:0003723">
    <property type="term" value="F:RNA binding"/>
    <property type="evidence" value="ECO:0007669"/>
    <property type="project" value="UniProtKB-KW"/>
</dbReference>
<dbReference type="GO" id="GO:0000455">
    <property type="term" value="P:enzyme-directed rRNA pseudouridine synthesis"/>
    <property type="evidence" value="ECO:0007669"/>
    <property type="project" value="UniProtKB-ARBA"/>
</dbReference>
<keyword evidence="2 6" id="KW-0413">Isomerase</keyword>
<dbReference type="CDD" id="cd02869">
    <property type="entry name" value="PseudoU_synth_RluA_like"/>
    <property type="match status" value="1"/>
</dbReference>
<sequence>MTSEHQTLSCVADDAVRGWRLDQFLARMAPDFSRSRWQTSIKAGLVRLNGNIARAKDQVFPGDHISAQIAVEMENDAQSQDIPLTVVHADADIIVIDNPAGLVVHPAAGNPDGTLLNALLHHFPETAQLPRGGIVHRLDKDTSGLLVVARNLRAHAHLVRQLQERTMGRTYLALVHRYVTAGDTIDQPLGRHPRDRLKMAIRPDGKPAITHYRIEERFGDAATLLRISLETGRTHQIRVHMAAQHYPLVGDPLYGLATPSGKGLPPEVRQTLLAFPRQALHATALTLSHPADDDEITFASPLPADMQTLLAALRPLQSAT</sequence>
<dbReference type="NCBIfam" id="TIGR00005">
    <property type="entry name" value="rluA_subfam"/>
    <property type="match status" value="1"/>
</dbReference>
<dbReference type="PROSITE" id="PS50889">
    <property type="entry name" value="S4"/>
    <property type="match status" value="1"/>
</dbReference>
<gene>
    <name evidence="8" type="ORF">CHUV0807_1714</name>
</gene>
<dbReference type="EMBL" id="FKLO01000057">
    <property type="protein sequence ID" value="SAM67118.1"/>
    <property type="molecule type" value="Genomic_DNA"/>
</dbReference>
<comment type="catalytic activity">
    <reaction evidence="3">
        <text>uridine(1911/1915/1917) in 23S rRNA = pseudouridine(1911/1915/1917) in 23S rRNA</text>
        <dbReference type="Rhea" id="RHEA:42524"/>
        <dbReference type="Rhea" id="RHEA-COMP:10097"/>
        <dbReference type="Rhea" id="RHEA-COMP:10098"/>
        <dbReference type="ChEBI" id="CHEBI:65314"/>
        <dbReference type="ChEBI" id="CHEBI:65315"/>
        <dbReference type="EC" id="5.4.99.23"/>
    </reaction>
</comment>
<organism evidence="8 9">
    <name type="scientific">Cardiobacterium hominis</name>
    <dbReference type="NCBI Taxonomy" id="2718"/>
    <lineage>
        <taxon>Bacteria</taxon>
        <taxon>Pseudomonadati</taxon>
        <taxon>Pseudomonadota</taxon>
        <taxon>Gammaproteobacteria</taxon>
        <taxon>Cardiobacteriales</taxon>
        <taxon>Cardiobacteriaceae</taxon>
        <taxon>Cardiobacterium</taxon>
    </lineage>
</organism>
<dbReference type="Proteomes" id="UP000190837">
    <property type="component" value="Unassembled WGS sequence"/>
</dbReference>
<dbReference type="NCBIfam" id="NF008385">
    <property type="entry name" value="PRK11180.1"/>
    <property type="match status" value="1"/>
</dbReference>
<evidence type="ECO:0000313" key="9">
    <source>
        <dbReference type="Proteomes" id="UP000190837"/>
    </source>
</evidence>
<dbReference type="InterPro" id="IPR006225">
    <property type="entry name" value="PsdUridine_synth_RluC/D"/>
</dbReference>
<comment type="catalytic activity">
    <reaction evidence="6">
        <text>a uridine in RNA = a pseudouridine in RNA</text>
        <dbReference type="Rhea" id="RHEA:48348"/>
        <dbReference type="Rhea" id="RHEA-COMP:12068"/>
        <dbReference type="Rhea" id="RHEA-COMP:12069"/>
        <dbReference type="ChEBI" id="CHEBI:65314"/>
        <dbReference type="ChEBI" id="CHEBI:65315"/>
    </reaction>
</comment>
<protein>
    <recommendedName>
        <fullName evidence="6">Pseudouridine synthase</fullName>
        <ecNumber evidence="6">5.4.99.-</ecNumber>
    </recommendedName>
</protein>
<dbReference type="GO" id="GO:0160140">
    <property type="term" value="F:23S rRNA pseudouridine(1911/1915/1917) synthase activity"/>
    <property type="evidence" value="ECO:0007669"/>
    <property type="project" value="UniProtKB-EC"/>
</dbReference>
<feature type="active site" evidence="4">
    <location>
        <position position="139"/>
    </location>
</feature>
<dbReference type="InterPro" id="IPR036986">
    <property type="entry name" value="S4_RNA-bd_sf"/>
</dbReference>
<evidence type="ECO:0000256" key="5">
    <source>
        <dbReference type="PROSITE-ProRule" id="PRU00182"/>
    </source>
</evidence>
<dbReference type="InterPro" id="IPR050188">
    <property type="entry name" value="RluA_PseudoU_synthase"/>
</dbReference>
<dbReference type="AlphaFoldDB" id="A0A1C3H5D9"/>
<evidence type="ECO:0000256" key="3">
    <source>
        <dbReference type="ARBA" id="ARBA00036882"/>
    </source>
</evidence>
<dbReference type="InterPro" id="IPR002942">
    <property type="entry name" value="S4_RNA-bd"/>
</dbReference>
<dbReference type="SUPFAM" id="SSF55120">
    <property type="entry name" value="Pseudouridine synthase"/>
    <property type="match status" value="1"/>
</dbReference>
<dbReference type="Gene3D" id="3.10.290.10">
    <property type="entry name" value="RNA-binding S4 domain"/>
    <property type="match status" value="1"/>
</dbReference>
<dbReference type="PANTHER" id="PTHR21600:SF44">
    <property type="entry name" value="RIBOSOMAL LARGE SUBUNIT PSEUDOURIDINE SYNTHASE D"/>
    <property type="match status" value="1"/>
</dbReference>
<keyword evidence="5" id="KW-0694">RNA-binding</keyword>
<name>A0A1C3H5D9_9GAMM</name>
<dbReference type="GO" id="GO:0016829">
    <property type="term" value="F:lyase activity"/>
    <property type="evidence" value="ECO:0007669"/>
    <property type="project" value="UniProtKB-KW"/>
</dbReference>
<accession>A0A1C3H5D9</accession>